<name>A0ACA9KW22_9GLOM</name>
<evidence type="ECO:0000313" key="2">
    <source>
        <dbReference type="Proteomes" id="UP000789525"/>
    </source>
</evidence>
<accession>A0ACA9KW22</accession>
<organism evidence="1 2">
    <name type="scientific">Acaulospora colombiana</name>
    <dbReference type="NCBI Taxonomy" id="27376"/>
    <lineage>
        <taxon>Eukaryota</taxon>
        <taxon>Fungi</taxon>
        <taxon>Fungi incertae sedis</taxon>
        <taxon>Mucoromycota</taxon>
        <taxon>Glomeromycotina</taxon>
        <taxon>Glomeromycetes</taxon>
        <taxon>Diversisporales</taxon>
        <taxon>Acaulosporaceae</taxon>
        <taxon>Acaulospora</taxon>
    </lineage>
</organism>
<gene>
    <name evidence="1" type="ORF">ACOLOM_LOCUS2616</name>
</gene>
<dbReference type="EMBL" id="CAJVPT010003520">
    <property type="protein sequence ID" value="CAG8496764.1"/>
    <property type="molecule type" value="Genomic_DNA"/>
</dbReference>
<comment type="caution">
    <text evidence="1">The sequence shown here is derived from an EMBL/GenBank/DDBJ whole genome shotgun (WGS) entry which is preliminary data.</text>
</comment>
<reference evidence="1" key="1">
    <citation type="submission" date="2021-06" db="EMBL/GenBank/DDBJ databases">
        <authorList>
            <person name="Kallberg Y."/>
            <person name="Tangrot J."/>
            <person name="Rosling A."/>
        </authorList>
    </citation>
    <scope>NUCLEOTIDE SEQUENCE</scope>
    <source>
        <strain evidence="1">CL356</strain>
    </source>
</reference>
<dbReference type="Proteomes" id="UP000789525">
    <property type="component" value="Unassembled WGS sequence"/>
</dbReference>
<proteinExistence type="predicted"/>
<keyword evidence="2" id="KW-1185">Reference proteome</keyword>
<evidence type="ECO:0000313" key="1">
    <source>
        <dbReference type="EMBL" id="CAG8496764.1"/>
    </source>
</evidence>
<sequence length="514" mass="59486">MVSEFPLDVLSEIFENLWDENVTLFNCLLVNHSWCEVVVPILWRNPLKDLYKKNRNELSIMMQHGYNQILHTKKNLSYLLRTLLQCLSSESKDLLFKNGYELSDEVFRQPRFDYASYCRYISTADVSVLILSAMNQRFTNGFSHSYKIFLVTQEVYKLFLEKSTRIFQLSLMSEEHSLYYYLHGARSSLASLTILRYSSYVSPMTLYGLAQFCHNIKDITIEFCTGDHDGVNSLVRVQKELKYFQCKLISSGEEQCCRSLGIALKTQAHSLLKLDLGRRSCIPLKFIPDFTNLRYLRFGLKSEVSEIIIGHFKRARISNLETLIVDGNAVRSEILEPLILNTNGNLRKLHVSGWCPNGPNDPGLPLTILGKRCPKLKFLTIWMDDDLEGLETLLNKCRELEGLYLRCTDMHSDEHALFNILKRTEMPRLSKLKLEDRWLVEKGDAFEEFLKVRKRKNAKPISLEVVGYLNSDVYLDMLSLYRWCGVLNDTKVLVYGEESAADETVPLWKVAARI</sequence>
<protein>
    <submittedName>
        <fullName evidence="1">13871_t:CDS:1</fullName>
    </submittedName>
</protein>